<dbReference type="Gene3D" id="3.40.50.300">
    <property type="entry name" value="P-loop containing nucleotide triphosphate hydrolases"/>
    <property type="match status" value="2"/>
</dbReference>
<keyword evidence="5" id="KW-1185">Reference proteome</keyword>
<dbReference type="PANTHER" id="PTHR30121:SF6">
    <property type="entry name" value="SLR6007 PROTEIN"/>
    <property type="match status" value="1"/>
</dbReference>
<dbReference type="PANTHER" id="PTHR30121">
    <property type="entry name" value="UNCHARACTERIZED PROTEIN YJGR-RELATED"/>
    <property type="match status" value="1"/>
</dbReference>
<dbReference type="Pfam" id="PF10412">
    <property type="entry name" value="TrwB_AAD_bind"/>
    <property type="match status" value="1"/>
</dbReference>
<gene>
    <name evidence="4" type="ORF">SAMN04488132_104241</name>
</gene>
<protein>
    <submittedName>
        <fullName evidence="4">AAA-like domain-containing protein</fullName>
    </submittedName>
</protein>
<dbReference type="SUPFAM" id="SSF52540">
    <property type="entry name" value="P-loop containing nucleoside triphosphate hydrolases"/>
    <property type="match status" value="1"/>
</dbReference>
<accession>A0A1T4NHH0</accession>
<feature type="region of interest" description="Disordered" evidence="1">
    <location>
        <begin position="767"/>
        <end position="815"/>
    </location>
</feature>
<dbReference type="OrthoDB" id="9806951at2"/>
<dbReference type="EMBL" id="FUWH01000004">
    <property type="protein sequence ID" value="SJZ78208.1"/>
    <property type="molecule type" value="Genomic_DNA"/>
</dbReference>
<feature type="domain" description="TraD/TraG TraM recognition site" evidence="3">
    <location>
        <begin position="634"/>
        <end position="703"/>
    </location>
</feature>
<sequence>MERRQEQHIKQFYDWELRGRGWLTFDLPVHLECEYYPFFMHRTPMPYIDDGVRHTLLSRIADVFRAPTPKPSIPAPEMPPVAAFPLEDFEMRAIALSWKQNASMKPERMEQVFAALSRLTGQVSFELIATHEHIRIQLVVPADDCDIIRSHLSVYLPEVIQKEEDNLDLLDCPTYTGDYGLQHEFMRPLAIGGDHDWYAGLCATLDLLQHGEQAIIQVLFAGAGNFWEDSIMRSVTINGKESFFVDAPEMPALAQKKIERPLVAATVRVCTQAATVARAGLLFEQVSVALVSGTSSPANALAPLGSETYDYDTRISDILSRTSHRLGMLLNVRELASIAHLPGQSVRSRKLFQYTKTTKAPPVQSGTYCIGINEHNGIETPVYLSDEMRSQHVHLIGATGTGKSTLFHSLICQDIAAGNGFAVLDPHGDLIDHILPYIPERRIKDVVILDPSDAEYPVGFNLLHAHSELEKQLLASDLVALFKRFATSWGDQMNSVLANAILAFLESTEGGTLVDLRRFLIEKQYRETFLKTVQDDAIVYYWKHEFPLLKGGSLGSILTRLDGFLRPKLIRNMVSQKTSINIEGLMNTKKIILVKLAQGLIGEENGYLLGACIVAKIQQAAMARQATAKEQRTPFYLYIDEFHHFITPSLSNILTGARKYGLGLIVAHQDMEQVSGHNAELANSLVANAGTRICFRIGDNDAKKLAGGFSSFAVEDMQNLERGEAIMRIGRAQDDCNVRVVPVAETSAYNCTDKVIAASRETYAKKADSPVAKEPTTTVDAAQERTPSIPVPPSPIVEQPKPISPTQEEETKSRLAEREDFKLHRYWQNRIKKIAEDRGFKADIELPVLKGAGQVDVSLVRDKLRIAVEISVTTKPSWELHNIKKCLAAGYTTVIACSNNPHMLRQLEQQIQEHCIEAERKKIIVTDVAAVDHHIPIVEMKVTEQQQTIKGYRVSVSYEQSTQEQLNQKNRTVSRIIKGK</sequence>
<dbReference type="InterPro" id="IPR019476">
    <property type="entry name" value="T4SS_TraD_DNA-bd"/>
</dbReference>
<dbReference type="InterPro" id="IPR027417">
    <property type="entry name" value="P-loop_NTPase"/>
</dbReference>
<dbReference type="CDD" id="cd01127">
    <property type="entry name" value="TrwB_TraG_TraD_VirD4"/>
    <property type="match status" value="1"/>
</dbReference>
<reference evidence="4 5" key="1">
    <citation type="submission" date="2017-02" db="EMBL/GenBank/DDBJ databases">
        <authorList>
            <person name="Peterson S.W."/>
        </authorList>
    </citation>
    <scope>NUCLEOTIDE SEQUENCE [LARGE SCALE GENOMIC DNA]</scope>
    <source>
        <strain evidence="4 5">DSM 22335</strain>
    </source>
</reference>
<dbReference type="InterPro" id="IPR032689">
    <property type="entry name" value="TraG-D_C"/>
</dbReference>
<dbReference type="Proteomes" id="UP000190888">
    <property type="component" value="Unassembled WGS sequence"/>
</dbReference>
<evidence type="ECO:0000313" key="4">
    <source>
        <dbReference type="EMBL" id="SJZ78208.1"/>
    </source>
</evidence>
<dbReference type="RefSeq" id="WP_078831210.1">
    <property type="nucleotide sequence ID" value="NZ_FUWH01000004.1"/>
</dbReference>
<dbReference type="InterPro" id="IPR051162">
    <property type="entry name" value="T4SS_component"/>
</dbReference>
<dbReference type="Pfam" id="PF12696">
    <property type="entry name" value="TraG-D_C"/>
    <property type="match status" value="1"/>
</dbReference>
<name>A0A1T4NHH0_9BACT</name>
<evidence type="ECO:0000313" key="5">
    <source>
        <dbReference type="Proteomes" id="UP000190888"/>
    </source>
</evidence>
<evidence type="ECO:0000256" key="1">
    <source>
        <dbReference type="SAM" id="MobiDB-lite"/>
    </source>
</evidence>
<evidence type="ECO:0000259" key="3">
    <source>
        <dbReference type="Pfam" id="PF12696"/>
    </source>
</evidence>
<organism evidence="4 5">
    <name type="scientific">Sediminibacterium ginsengisoli</name>
    <dbReference type="NCBI Taxonomy" id="413434"/>
    <lineage>
        <taxon>Bacteria</taxon>
        <taxon>Pseudomonadati</taxon>
        <taxon>Bacteroidota</taxon>
        <taxon>Chitinophagia</taxon>
        <taxon>Chitinophagales</taxon>
        <taxon>Chitinophagaceae</taxon>
        <taxon>Sediminibacterium</taxon>
    </lineage>
</organism>
<evidence type="ECO:0000259" key="2">
    <source>
        <dbReference type="Pfam" id="PF10412"/>
    </source>
</evidence>
<feature type="domain" description="Type IV secretion system coupling protein TraD DNA-binding" evidence="2">
    <location>
        <begin position="385"/>
        <end position="526"/>
    </location>
</feature>
<proteinExistence type="predicted"/>
<dbReference type="STRING" id="413434.SAMN04488132_104241"/>
<dbReference type="AlphaFoldDB" id="A0A1T4NHH0"/>